<dbReference type="SUPFAM" id="SSF56112">
    <property type="entry name" value="Protein kinase-like (PK-like)"/>
    <property type="match status" value="1"/>
</dbReference>
<accession>A0ABC9G803</accession>
<dbReference type="SMART" id="SM00504">
    <property type="entry name" value="Ubox"/>
    <property type="match status" value="1"/>
</dbReference>
<feature type="domain" description="U-box" evidence="9">
    <location>
        <begin position="770"/>
        <end position="852"/>
    </location>
</feature>
<dbReference type="InterPro" id="IPR017441">
    <property type="entry name" value="Protein_kinase_ATP_BS"/>
</dbReference>
<dbReference type="InterPro" id="IPR001245">
    <property type="entry name" value="Ser-Thr/Tyr_kinase_cat_dom"/>
</dbReference>
<feature type="region of interest" description="Disordered" evidence="7">
    <location>
        <begin position="218"/>
        <end position="263"/>
    </location>
</feature>
<dbReference type="GO" id="GO:0061630">
    <property type="term" value="F:ubiquitin protein ligase activity"/>
    <property type="evidence" value="ECO:0007669"/>
    <property type="project" value="UniProtKB-EC"/>
</dbReference>
<dbReference type="PANTHER" id="PTHR45647:SF100">
    <property type="entry name" value="U-BOX DOMAIN-CONTAINING PROTEIN 33"/>
    <property type="match status" value="1"/>
</dbReference>
<dbReference type="InterPro" id="IPR000719">
    <property type="entry name" value="Prot_kinase_dom"/>
</dbReference>
<dbReference type="Gene3D" id="3.30.40.10">
    <property type="entry name" value="Zinc/RING finger domain, C3HC4 (zinc finger)"/>
    <property type="match status" value="1"/>
</dbReference>
<keyword evidence="4" id="KW-0808">Transferase</keyword>
<feature type="compositionally biased region" description="Basic and acidic residues" evidence="7">
    <location>
        <begin position="394"/>
        <end position="410"/>
    </location>
</feature>
<evidence type="ECO:0000256" key="1">
    <source>
        <dbReference type="ARBA" id="ARBA00000900"/>
    </source>
</evidence>
<evidence type="ECO:0000259" key="8">
    <source>
        <dbReference type="PROSITE" id="PS50011"/>
    </source>
</evidence>
<dbReference type="InterPro" id="IPR051348">
    <property type="entry name" value="U-box_ubiquitin_ligases"/>
</dbReference>
<dbReference type="GO" id="GO:0016567">
    <property type="term" value="P:protein ubiquitination"/>
    <property type="evidence" value="ECO:0007669"/>
    <property type="project" value="UniProtKB-ARBA"/>
</dbReference>
<comment type="catalytic activity">
    <reaction evidence="1">
        <text>S-ubiquitinyl-[E2 ubiquitin-conjugating enzyme]-L-cysteine + [acceptor protein]-L-lysine = [E2 ubiquitin-conjugating enzyme]-L-cysteine + N(6)-ubiquitinyl-[acceptor protein]-L-lysine.</text>
        <dbReference type="EC" id="2.3.2.27"/>
    </reaction>
</comment>
<feature type="compositionally biased region" description="Basic and acidic residues" evidence="7">
    <location>
        <begin position="302"/>
        <end position="318"/>
    </location>
</feature>
<feature type="compositionally biased region" description="Polar residues" evidence="7">
    <location>
        <begin position="320"/>
        <end position="334"/>
    </location>
</feature>
<dbReference type="EC" id="2.3.2.27" evidence="3"/>
<keyword evidence="6" id="KW-0067">ATP-binding</keyword>
<keyword evidence="6" id="KW-0547">Nucleotide-binding</keyword>
<evidence type="ECO:0000256" key="4">
    <source>
        <dbReference type="ARBA" id="ARBA00022679"/>
    </source>
</evidence>
<dbReference type="Pfam" id="PF04564">
    <property type="entry name" value="U-box"/>
    <property type="match status" value="1"/>
</dbReference>
<feature type="compositionally biased region" description="Basic and acidic residues" evidence="7">
    <location>
        <begin position="243"/>
        <end position="263"/>
    </location>
</feature>
<dbReference type="GO" id="GO:0005524">
    <property type="term" value="F:ATP binding"/>
    <property type="evidence" value="ECO:0007669"/>
    <property type="project" value="UniProtKB-UniRule"/>
</dbReference>
<keyword evidence="5" id="KW-0833">Ubl conjugation pathway</keyword>
<evidence type="ECO:0000313" key="10">
    <source>
        <dbReference type="EMBL" id="CAL5089463.1"/>
    </source>
</evidence>
<keyword evidence="11" id="KW-1185">Reference proteome</keyword>
<evidence type="ECO:0000313" key="11">
    <source>
        <dbReference type="Proteomes" id="UP001497457"/>
    </source>
</evidence>
<dbReference type="Gene3D" id="1.10.510.10">
    <property type="entry name" value="Transferase(Phosphotransferase) domain 1"/>
    <property type="match status" value="2"/>
</dbReference>
<feature type="compositionally biased region" description="Pro residues" evidence="7">
    <location>
        <begin position="883"/>
        <end position="913"/>
    </location>
</feature>
<dbReference type="PROSITE" id="PS00107">
    <property type="entry name" value="PROTEIN_KINASE_ATP"/>
    <property type="match status" value="1"/>
</dbReference>
<evidence type="ECO:0000256" key="5">
    <source>
        <dbReference type="ARBA" id="ARBA00022786"/>
    </source>
</evidence>
<dbReference type="InterPro" id="IPR013083">
    <property type="entry name" value="Znf_RING/FYVE/PHD"/>
</dbReference>
<dbReference type="Pfam" id="PF07714">
    <property type="entry name" value="PK_Tyr_Ser-Thr"/>
    <property type="match status" value="1"/>
</dbReference>
<feature type="binding site" evidence="6">
    <location>
        <position position="542"/>
    </location>
    <ligand>
        <name>ATP</name>
        <dbReference type="ChEBI" id="CHEBI:30616"/>
    </ligand>
</feature>
<feature type="region of interest" description="Disordered" evidence="7">
    <location>
        <begin position="853"/>
        <end position="950"/>
    </location>
</feature>
<dbReference type="PANTHER" id="PTHR45647">
    <property type="entry name" value="OS02G0152300 PROTEIN"/>
    <property type="match status" value="1"/>
</dbReference>
<comment type="pathway">
    <text evidence="2">Protein modification; protein ubiquitination.</text>
</comment>
<protein>
    <recommendedName>
        <fullName evidence="3">RING-type E3 ubiquitin transferase</fullName>
        <ecNumber evidence="3">2.3.2.27</ecNumber>
    </recommendedName>
</protein>
<dbReference type="PROSITE" id="PS50011">
    <property type="entry name" value="PROTEIN_KINASE_DOM"/>
    <property type="match status" value="1"/>
</dbReference>
<evidence type="ECO:0000256" key="3">
    <source>
        <dbReference type="ARBA" id="ARBA00012483"/>
    </source>
</evidence>
<evidence type="ECO:0000256" key="7">
    <source>
        <dbReference type="SAM" id="MobiDB-lite"/>
    </source>
</evidence>
<evidence type="ECO:0000259" key="9">
    <source>
        <dbReference type="PROSITE" id="PS51698"/>
    </source>
</evidence>
<dbReference type="EMBL" id="OZ075118">
    <property type="protein sequence ID" value="CAL5089463.1"/>
    <property type="molecule type" value="Genomic_DNA"/>
</dbReference>
<reference evidence="10 11" key="2">
    <citation type="submission" date="2024-10" db="EMBL/GenBank/DDBJ databases">
        <authorList>
            <person name="Ryan C."/>
        </authorList>
    </citation>
    <scope>NUCLEOTIDE SEQUENCE [LARGE SCALE GENOMIC DNA]</scope>
</reference>
<sequence>MKFDHSAVGGRLFVIVPKDFKHGKSTLHWVLQNVAKNGDRLVIVHSHGCHEQTSPEDSVEELHAYYVAMCREWKCVVLLIKDDDVVEGLLRNHIELKDITNLVVGVEADDERYSEIITSLNSKTAIQPMQTTAPPCKIWFITCNRDLTCTSHLLPRSNGDFWIRSILQMSGNNHRFPLPRELENDTGADANIRDRLASVLDLVERKYDRKFQEASLKRSNLKKERASPVNSPNRHSLKSPSRHAKEKEKEKICQRELQDAKDEMSHLKKQIKETKTVIKNLKQNIQELEAAVTEASLKRSNLKKEASLKRSNLKKERASPVNSPNRHSLKSPSRQAKEKEKEKICQRELQDAKDEISHLKKQIKEMKTAIKNLKQIIQEPEVAVTEASLKRSNLKKEASLKRSNLKKERASPVNSPNRHSLKSPSGQAKEKEKEKICQRELQDAKDEMSHLKKQIKEMKTAIKNLKQIIQEPEAAVTEAGGLYEKNEQQSAMTLPAETVNTEFSKDEIDESLKRLDNALIGKGRSGSVYKGLLHNTTVVAIKMLDRESMQGESDFIQKVGVLGRVRHQNLVTLIGICTEVFGLVYEFLPNGSLQDRLECRNGMPPLIWQVRTKIIREICRVLIFLHSNKPQPVVHGNLKPSKILLDDYNFACKLEAFGISQSKGTQHDDVHSFGIIVLQLLTGSSSPEKVLTVVDEAMKKGEKFFLHTVLDHTAGDWPDKLPIQLARMGLLCARLSREERPDILTGENVWKVLESAAIVISNQDDDDEDAAPEYFKCPLSKGVMRNPHFAADGYTYEHEEFQKWVSTSLGAQHSTSKVVSPVLHKELKSFELTPNWPLNSEIQGWRLKHPRQVSNVVSDPPNPVQSSQQGHPNTSAASAPSPRLNPLPAIPSVAAPPPPRPVTPPSTFLPPPTGIHRRRINGRLPSLSTEADVPGPGESSRIIPGKFKHE</sequence>
<gene>
    <name evidence="10" type="ORF">URODEC1_LOCUS113368</name>
</gene>
<name>A0ABC9G803_9POAL</name>
<dbReference type="PROSITE" id="PS51698">
    <property type="entry name" value="U_BOX"/>
    <property type="match status" value="1"/>
</dbReference>
<feature type="compositionally biased region" description="Basic and acidic residues" evidence="7">
    <location>
        <begin position="335"/>
        <end position="349"/>
    </location>
</feature>
<dbReference type="InterPro" id="IPR003613">
    <property type="entry name" value="Ubox_domain"/>
</dbReference>
<reference evidence="11" key="1">
    <citation type="submission" date="2024-06" db="EMBL/GenBank/DDBJ databases">
        <authorList>
            <person name="Ryan C."/>
        </authorList>
    </citation>
    <scope>NUCLEOTIDE SEQUENCE [LARGE SCALE GENOMIC DNA]</scope>
</reference>
<organism evidence="10 11">
    <name type="scientific">Urochloa decumbens</name>
    <dbReference type="NCBI Taxonomy" id="240449"/>
    <lineage>
        <taxon>Eukaryota</taxon>
        <taxon>Viridiplantae</taxon>
        <taxon>Streptophyta</taxon>
        <taxon>Embryophyta</taxon>
        <taxon>Tracheophyta</taxon>
        <taxon>Spermatophyta</taxon>
        <taxon>Magnoliopsida</taxon>
        <taxon>Liliopsida</taxon>
        <taxon>Poales</taxon>
        <taxon>Poaceae</taxon>
        <taxon>PACMAD clade</taxon>
        <taxon>Panicoideae</taxon>
        <taxon>Panicodae</taxon>
        <taxon>Paniceae</taxon>
        <taxon>Melinidinae</taxon>
        <taxon>Urochloa</taxon>
    </lineage>
</organism>
<feature type="region of interest" description="Disordered" evidence="7">
    <location>
        <begin position="386"/>
        <end position="437"/>
    </location>
</feature>
<proteinExistence type="predicted"/>
<dbReference type="Gene3D" id="3.30.200.20">
    <property type="entry name" value="Phosphorylase Kinase, domain 1"/>
    <property type="match status" value="1"/>
</dbReference>
<evidence type="ECO:0000256" key="2">
    <source>
        <dbReference type="ARBA" id="ARBA00004906"/>
    </source>
</evidence>
<feature type="domain" description="Protein kinase" evidence="8">
    <location>
        <begin position="514"/>
        <end position="789"/>
    </location>
</feature>
<dbReference type="Proteomes" id="UP001497457">
    <property type="component" value="Chromosome 8b"/>
</dbReference>
<dbReference type="AlphaFoldDB" id="A0ABC9G803"/>
<feature type="region of interest" description="Disordered" evidence="7">
    <location>
        <begin position="301"/>
        <end position="349"/>
    </location>
</feature>
<dbReference type="CDD" id="cd16655">
    <property type="entry name" value="RING-Ubox_WDSUB1-like"/>
    <property type="match status" value="1"/>
</dbReference>
<feature type="compositionally biased region" description="Low complexity" evidence="7">
    <location>
        <begin position="853"/>
        <end position="869"/>
    </location>
</feature>
<dbReference type="InterPro" id="IPR011009">
    <property type="entry name" value="Kinase-like_dom_sf"/>
</dbReference>
<feature type="compositionally biased region" description="Polar residues" evidence="7">
    <location>
        <begin position="412"/>
        <end position="426"/>
    </location>
</feature>
<feature type="compositionally biased region" description="Basic and acidic residues" evidence="7">
    <location>
        <begin position="428"/>
        <end position="437"/>
    </location>
</feature>
<dbReference type="SUPFAM" id="SSF57850">
    <property type="entry name" value="RING/U-box"/>
    <property type="match status" value="1"/>
</dbReference>
<evidence type="ECO:0000256" key="6">
    <source>
        <dbReference type="PROSITE-ProRule" id="PRU10141"/>
    </source>
</evidence>